<proteinExistence type="predicted"/>
<dbReference type="AlphaFoldDB" id="A0A846QCX0"/>
<protein>
    <submittedName>
        <fullName evidence="1">Uncharacterized protein</fullName>
    </submittedName>
</protein>
<evidence type="ECO:0000313" key="2">
    <source>
        <dbReference type="Proteomes" id="UP000580856"/>
    </source>
</evidence>
<name>A0A846QCX0_9BACT</name>
<comment type="caution">
    <text evidence="1">The sequence shown here is derived from an EMBL/GenBank/DDBJ whole genome shotgun (WGS) entry which is preliminary data.</text>
</comment>
<dbReference type="Proteomes" id="UP000580856">
    <property type="component" value="Unassembled WGS sequence"/>
</dbReference>
<keyword evidence="2" id="KW-1185">Reference proteome</keyword>
<reference evidence="1 2" key="1">
    <citation type="submission" date="2020-03" db="EMBL/GenBank/DDBJ databases">
        <title>Genomic Encyclopedia of Type Strains, Phase IV (KMG-IV): sequencing the most valuable type-strain genomes for metagenomic binning, comparative biology and taxonomic classification.</title>
        <authorList>
            <person name="Goeker M."/>
        </authorList>
    </citation>
    <scope>NUCLEOTIDE SEQUENCE [LARGE SCALE GENOMIC DNA]</scope>
    <source>
        <strain evidence="1 2">DSM 24233</strain>
    </source>
</reference>
<evidence type="ECO:0000313" key="1">
    <source>
        <dbReference type="EMBL" id="NJB66566.1"/>
    </source>
</evidence>
<accession>A0A846QCX0</accession>
<dbReference type="RefSeq" id="WP_167939695.1">
    <property type="nucleotide sequence ID" value="NZ_JAATJA010000001.1"/>
</dbReference>
<organism evidence="1 2">
    <name type="scientific">Desulfobaculum xiamenense</name>
    <dbReference type="NCBI Taxonomy" id="995050"/>
    <lineage>
        <taxon>Bacteria</taxon>
        <taxon>Pseudomonadati</taxon>
        <taxon>Thermodesulfobacteriota</taxon>
        <taxon>Desulfovibrionia</taxon>
        <taxon>Desulfovibrionales</taxon>
        <taxon>Desulfovibrionaceae</taxon>
        <taxon>Desulfobaculum</taxon>
    </lineage>
</organism>
<sequence>MLLAASLLPVGIAGACESTHDGLLAKMDSYHGRIDIKAADKEIHVYLDSDRIDHGYPFKLDMMFVLQCYCAPTPWSDMTLNDAVLSANGREVVIVSSADRMVVVLCLSDEDCLIQQEFFHEYTFVRYTGYGLARNVRPAVKF</sequence>
<gene>
    <name evidence="1" type="ORF">GGQ74_000206</name>
</gene>
<dbReference type="EMBL" id="JAATJA010000001">
    <property type="protein sequence ID" value="NJB66566.1"/>
    <property type="molecule type" value="Genomic_DNA"/>
</dbReference>